<keyword evidence="9" id="KW-0472">Membrane</keyword>
<feature type="transmembrane region" description="Helical" evidence="9">
    <location>
        <begin position="112"/>
        <end position="143"/>
    </location>
</feature>
<feature type="domain" description="Signal transduction histidine kinase subgroup 3 dimerisation and phosphoacceptor" evidence="10">
    <location>
        <begin position="188"/>
        <end position="255"/>
    </location>
</feature>
<evidence type="ECO:0000256" key="1">
    <source>
        <dbReference type="ARBA" id="ARBA00000085"/>
    </source>
</evidence>
<dbReference type="InterPro" id="IPR050482">
    <property type="entry name" value="Sensor_HK_TwoCompSys"/>
</dbReference>
<evidence type="ECO:0000256" key="2">
    <source>
        <dbReference type="ARBA" id="ARBA00012438"/>
    </source>
</evidence>
<keyword evidence="9" id="KW-1133">Transmembrane helix</keyword>
<dbReference type="Proteomes" id="UP001500571">
    <property type="component" value="Unassembled WGS sequence"/>
</dbReference>
<name>A0ABN2R293_9ACTN</name>
<evidence type="ECO:0000313" key="13">
    <source>
        <dbReference type="Proteomes" id="UP001500571"/>
    </source>
</evidence>
<evidence type="ECO:0000256" key="3">
    <source>
        <dbReference type="ARBA" id="ARBA00022553"/>
    </source>
</evidence>
<evidence type="ECO:0000256" key="9">
    <source>
        <dbReference type="SAM" id="Phobius"/>
    </source>
</evidence>
<keyword evidence="13" id="KW-1185">Reference proteome</keyword>
<dbReference type="EC" id="2.7.13.3" evidence="2"/>
<evidence type="ECO:0000256" key="8">
    <source>
        <dbReference type="ARBA" id="ARBA00023012"/>
    </source>
</evidence>
<keyword evidence="5" id="KW-0547">Nucleotide-binding</keyword>
<evidence type="ECO:0000259" key="11">
    <source>
        <dbReference type="Pfam" id="PF13796"/>
    </source>
</evidence>
<sequence length="390" mass="41633">MTTELPEAERPPVGRGRLTAYAGLQVLLAVPMILLFVLWVVGGVLTIVWVGLAILVALVPVTRAVANLHRRMAGRVLGQRLPDPYRPLPDGGPMARLRVVVVDPMTWRDLGWLLVASTLGFALSLLVVLLLAAVVTWFIWWYAAAPLMQARSVLDRFFLSYSRTERLEQRVQVLTETRADLVDHSAAELRRLERDLHDGAQARLVALSMSLGMAQEAFDEDPAKARQLVEDARETTATAIADLRSVVRGIHPPVLADRGLGGAVQALALDMAVPVDVEINLPGRPPAPVESAVYFGVAECLANIGKHSGAARAWVGLAHRDGRLRAVVGDDGCGGASPDAGTGMLGVMRRLAAFDGTMALSSPEGGPTIVTLEVPCDLSSPKTTPSSAPA</sequence>
<dbReference type="Gene3D" id="3.30.565.10">
    <property type="entry name" value="Histidine kinase-like ATPase, C-terminal domain"/>
    <property type="match status" value="1"/>
</dbReference>
<evidence type="ECO:0000313" key="12">
    <source>
        <dbReference type="EMBL" id="GAA1962260.1"/>
    </source>
</evidence>
<evidence type="ECO:0000256" key="6">
    <source>
        <dbReference type="ARBA" id="ARBA00022777"/>
    </source>
</evidence>
<dbReference type="PANTHER" id="PTHR24421:SF10">
    <property type="entry name" value="NITRATE_NITRITE SENSOR PROTEIN NARQ"/>
    <property type="match status" value="1"/>
</dbReference>
<keyword evidence="9" id="KW-0812">Transmembrane</keyword>
<dbReference type="InterPro" id="IPR025828">
    <property type="entry name" value="Put_sensor_dom"/>
</dbReference>
<dbReference type="Pfam" id="PF13796">
    <property type="entry name" value="Sensor"/>
    <property type="match status" value="1"/>
</dbReference>
<evidence type="ECO:0000259" key="10">
    <source>
        <dbReference type="Pfam" id="PF07730"/>
    </source>
</evidence>
<keyword evidence="4" id="KW-0808">Transferase</keyword>
<feature type="transmembrane region" description="Helical" evidence="9">
    <location>
        <begin position="47"/>
        <end position="66"/>
    </location>
</feature>
<dbReference type="PANTHER" id="PTHR24421">
    <property type="entry name" value="NITRATE/NITRITE SENSOR PROTEIN NARX-RELATED"/>
    <property type="match status" value="1"/>
</dbReference>
<gene>
    <name evidence="12" type="ORF">GCM10009798_22530</name>
</gene>
<dbReference type="InterPro" id="IPR011712">
    <property type="entry name" value="Sig_transdc_His_kin_sub3_dim/P"/>
</dbReference>
<dbReference type="RefSeq" id="WP_344044930.1">
    <property type="nucleotide sequence ID" value="NZ_BAAAPB010000002.1"/>
</dbReference>
<dbReference type="SUPFAM" id="SSF55874">
    <property type="entry name" value="ATPase domain of HSP90 chaperone/DNA topoisomerase II/histidine kinase"/>
    <property type="match status" value="1"/>
</dbReference>
<evidence type="ECO:0000256" key="4">
    <source>
        <dbReference type="ARBA" id="ARBA00022679"/>
    </source>
</evidence>
<organism evidence="12 13">
    <name type="scientific">Nocardioides panacihumi</name>
    <dbReference type="NCBI Taxonomy" id="400774"/>
    <lineage>
        <taxon>Bacteria</taxon>
        <taxon>Bacillati</taxon>
        <taxon>Actinomycetota</taxon>
        <taxon>Actinomycetes</taxon>
        <taxon>Propionibacteriales</taxon>
        <taxon>Nocardioidaceae</taxon>
        <taxon>Nocardioides</taxon>
    </lineage>
</organism>
<feature type="domain" description="Putative sensor" evidence="11">
    <location>
        <begin position="24"/>
        <end position="148"/>
    </location>
</feature>
<keyword evidence="7" id="KW-0067">ATP-binding</keyword>
<dbReference type="CDD" id="cd16917">
    <property type="entry name" value="HATPase_UhpB-NarQ-NarX-like"/>
    <property type="match status" value="1"/>
</dbReference>
<comment type="catalytic activity">
    <reaction evidence="1">
        <text>ATP + protein L-histidine = ADP + protein N-phospho-L-histidine.</text>
        <dbReference type="EC" id="2.7.13.3"/>
    </reaction>
</comment>
<keyword evidence="6" id="KW-0418">Kinase</keyword>
<accession>A0ABN2R293</accession>
<dbReference type="InterPro" id="IPR036890">
    <property type="entry name" value="HATPase_C_sf"/>
</dbReference>
<comment type="caution">
    <text evidence="12">The sequence shown here is derived from an EMBL/GenBank/DDBJ whole genome shotgun (WGS) entry which is preliminary data.</text>
</comment>
<reference evidence="12 13" key="1">
    <citation type="journal article" date="2019" name="Int. J. Syst. Evol. Microbiol.">
        <title>The Global Catalogue of Microorganisms (GCM) 10K type strain sequencing project: providing services to taxonomists for standard genome sequencing and annotation.</title>
        <authorList>
            <consortium name="The Broad Institute Genomics Platform"/>
            <consortium name="The Broad Institute Genome Sequencing Center for Infectious Disease"/>
            <person name="Wu L."/>
            <person name="Ma J."/>
        </authorList>
    </citation>
    <scope>NUCLEOTIDE SEQUENCE [LARGE SCALE GENOMIC DNA]</scope>
    <source>
        <strain evidence="12 13">JCM 15309</strain>
    </source>
</reference>
<protein>
    <recommendedName>
        <fullName evidence="2">histidine kinase</fullName>
        <ecNumber evidence="2">2.7.13.3</ecNumber>
    </recommendedName>
</protein>
<dbReference type="Gene3D" id="1.20.5.1930">
    <property type="match status" value="1"/>
</dbReference>
<evidence type="ECO:0000256" key="7">
    <source>
        <dbReference type="ARBA" id="ARBA00022840"/>
    </source>
</evidence>
<dbReference type="Pfam" id="PF07730">
    <property type="entry name" value="HisKA_3"/>
    <property type="match status" value="1"/>
</dbReference>
<keyword evidence="3" id="KW-0597">Phosphoprotein</keyword>
<feature type="transmembrane region" description="Helical" evidence="9">
    <location>
        <begin position="20"/>
        <end position="41"/>
    </location>
</feature>
<proteinExistence type="predicted"/>
<evidence type="ECO:0000256" key="5">
    <source>
        <dbReference type="ARBA" id="ARBA00022741"/>
    </source>
</evidence>
<keyword evidence="8" id="KW-0902">Two-component regulatory system</keyword>
<dbReference type="EMBL" id="BAAAPB010000002">
    <property type="protein sequence ID" value="GAA1962260.1"/>
    <property type="molecule type" value="Genomic_DNA"/>
</dbReference>